<dbReference type="InterPro" id="IPR027443">
    <property type="entry name" value="IPNS-like_sf"/>
</dbReference>
<gene>
    <name evidence="5" type="ORF">GGQ59_000534</name>
</gene>
<keyword evidence="6" id="KW-1185">Reference proteome</keyword>
<dbReference type="GO" id="GO:0016020">
    <property type="term" value="C:membrane"/>
    <property type="evidence" value="ECO:0007669"/>
    <property type="project" value="TreeGrafter"/>
</dbReference>
<evidence type="ECO:0000256" key="3">
    <source>
        <dbReference type="ARBA" id="ARBA00023002"/>
    </source>
</evidence>
<dbReference type="SUPFAM" id="SSF51197">
    <property type="entry name" value="Clavaminate synthase-like"/>
    <property type="match status" value="1"/>
</dbReference>
<dbReference type="InterPro" id="IPR051821">
    <property type="entry name" value="Asp/Asn_beta-hydroxylase"/>
</dbReference>
<evidence type="ECO:0000313" key="5">
    <source>
        <dbReference type="EMBL" id="MBB4658034.1"/>
    </source>
</evidence>
<comment type="caution">
    <text evidence="5">The sequence shown here is derived from an EMBL/GenBank/DDBJ whole genome shotgun (WGS) entry which is preliminary data.</text>
</comment>
<proteinExistence type="inferred from homology"/>
<dbReference type="RefSeq" id="WP_183815569.1">
    <property type="nucleotide sequence ID" value="NZ_JACHOB010000001.1"/>
</dbReference>
<dbReference type="PANTHER" id="PTHR46332:SF5">
    <property type="entry name" value="ASPARTATE BETA-HYDROXYLASE DOMAIN CONTAINING 2"/>
    <property type="match status" value="1"/>
</dbReference>
<dbReference type="Pfam" id="PF05118">
    <property type="entry name" value="Asp_Arg_Hydrox"/>
    <property type="match status" value="1"/>
</dbReference>
<feature type="domain" description="Aspartyl/asparaginy/proline hydroxylase" evidence="4">
    <location>
        <begin position="133"/>
        <end position="296"/>
    </location>
</feature>
<protein>
    <submittedName>
        <fullName evidence="5">Aspartyl/asparaginyl beta-hydroxylase (Cupin superfamily)</fullName>
    </submittedName>
</protein>
<dbReference type="GO" id="GO:0051213">
    <property type="term" value="F:dioxygenase activity"/>
    <property type="evidence" value="ECO:0007669"/>
    <property type="project" value="UniProtKB-KW"/>
</dbReference>
<dbReference type="Proteomes" id="UP000563524">
    <property type="component" value="Unassembled WGS sequence"/>
</dbReference>
<evidence type="ECO:0000256" key="1">
    <source>
        <dbReference type="ARBA" id="ARBA00007730"/>
    </source>
</evidence>
<reference evidence="5 6" key="1">
    <citation type="submission" date="2020-08" db="EMBL/GenBank/DDBJ databases">
        <title>Genomic Encyclopedia of Type Strains, Phase IV (KMG-IV): sequencing the most valuable type-strain genomes for metagenomic binning, comparative biology and taxonomic classification.</title>
        <authorList>
            <person name="Goeker M."/>
        </authorList>
    </citation>
    <scope>NUCLEOTIDE SEQUENCE [LARGE SCALE GENOMIC DNA]</scope>
    <source>
        <strain evidence="5 6">DSM 102850</strain>
    </source>
</reference>
<evidence type="ECO:0000256" key="2">
    <source>
        <dbReference type="ARBA" id="ARBA00022964"/>
    </source>
</evidence>
<comment type="similarity">
    <text evidence="1">Belongs to the aspartyl/asparaginyl beta-hydroxylase family.</text>
</comment>
<dbReference type="EMBL" id="JACHOB010000001">
    <property type="protein sequence ID" value="MBB4658034.1"/>
    <property type="molecule type" value="Genomic_DNA"/>
</dbReference>
<name>A0A840I1B9_9PROT</name>
<dbReference type="Gene3D" id="2.60.120.330">
    <property type="entry name" value="B-lactam Antibiotic, Isopenicillin N Synthase, Chain"/>
    <property type="match status" value="1"/>
</dbReference>
<dbReference type="AlphaFoldDB" id="A0A840I1B9"/>
<evidence type="ECO:0000313" key="6">
    <source>
        <dbReference type="Proteomes" id="UP000563524"/>
    </source>
</evidence>
<dbReference type="InterPro" id="IPR007803">
    <property type="entry name" value="Asp/Arg/Pro-Hydrxlase"/>
</dbReference>
<evidence type="ECO:0000259" key="4">
    <source>
        <dbReference type="Pfam" id="PF05118"/>
    </source>
</evidence>
<keyword evidence="2" id="KW-0223">Dioxygenase</keyword>
<dbReference type="PANTHER" id="PTHR46332">
    <property type="entry name" value="ASPARTATE BETA-HYDROXYLASE DOMAIN-CONTAINING PROTEIN 2"/>
    <property type="match status" value="1"/>
</dbReference>
<sequence>MAPDPETQLKQFLIRGDDFAARGDDKAASSFYTAALRLAGTLGVVPPSLHAPLRAARARCAEYAERYERFLTEYLDAESATPAPGSRFAQALDVLTGRRRLYPQEPRVFYYPEMPARQFYDAAAFPWAQALEARTDAIRREALAALSRRGSFEPYLNATAERAQNEHHAMAGNEDWGAFYLWRDGELVEENAARCPETMAALGDVPLTRVPGRLPSVLFSLLRPGAHIPPHTGFVNTRLICHLPLVVPAGCAFRVGNEVREWREGELMIFDDTIEHEAWNRSASDRLVLLFDVWQPALSETERRQVSALLAAISAYGTSRSS</sequence>
<keyword evidence="3" id="KW-0560">Oxidoreductase</keyword>
<accession>A0A840I1B9</accession>
<organism evidence="5 6">
    <name type="scientific">Parvularcula dongshanensis</name>
    <dbReference type="NCBI Taxonomy" id="1173995"/>
    <lineage>
        <taxon>Bacteria</taxon>
        <taxon>Pseudomonadati</taxon>
        <taxon>Pseudomonadota</taxon>
        <taxon>Alphaproteobacteria</taxon>
        <taxon>Parvularculales</taxon>
        <taxon>Parvularculaceae</taxon>
        <taxon>Parvularcula</taxon>
    </lineage>
</organism>